<sequence length="612" mass="69637">MAKKGISKIKGPEEIHLGETVYYEVSRFYDINDTEKIGITNWKIYVHDKGSFRELRQKPGTPPKKGYKIPLTINNQKLVGKEILIEAYLYEPEKSAPPGLKVKVLPGRNKKIDRVELFMRDDTPIKENTVLKYGQSIKIKVYTQNMPGEKIKLTLYEDDVNGPGHSTKNEKNKVASITRHLNNDGFLWHEFKLPVEFSKIANAVMDGSQDKIHEYYVVAETAQHKSVSKNAEVKNPDYIFTQTVSSSIDPNKIYGKEILIEEVVIKGKYKKQVGVDPMEKSGRSTVEVKAPPAVKQDDKNEVCECEARVRAFMRMIRKGEGTIDEGGYSRIVGGSKFSNFKSHPKIYIKEHNSTAAGAYQITLTNWDSENFSQWRSDNKVEDFSPESQDIYCAYLLIKKKRAFNDIKNNDLEGAINKCAKEWASLPGAGYGQREESIETVKKLYNKFLNEELTGQEGSIAKLHIKPGFLKKYFGYNCCEENNDSKQITKKKYDIDKAVAKINSNVEPKSISACAKYVRIAIEAGGLSTNGRPISAKNYDVFLPKLGFTQISTENYTPKKGDISVIQSIANHPHGHICMYNGSQWVSDFKQIDMWPGPRYRKNPPRYNIFRWK</sequence>
<dbReference type="RefSeq" id="WP_228400871.1">
    <property type="nucleotide sequence ID" value="NZ_FOBV01000003.1"/>
</dbReference>
<evidence type="ECO:0000313" key="1">
    <source>
        <dbReference type="EMBL" id="SEM42251.1"/>
    </source>
</evidence>
<dbReference type="InterPro" id="IPR023346">
    <property type="entry name" value="Lysozyme-like_dom_sf"/>
</dbReference>
<dbReference type="Gene3D" id="3.90.1720.10">
    <property type="entry name" value="endopeptidase domain like (from Nostoc punctiforme)"/>
    <property type="match status" value="1"/>
</dbReference>
<accession>A0A1H7Y8L5</accession>
<dbReference type="STRING" id="295069.SAMN05421856_103136"/>
<protein>
    <submittedName>
        <fullName evidence="1">Muramidase (Phage lambda lysozyme)</fullName>
    </submittedName>
</protein>
<dbReference type="AlphaFoldDB" id="A0A1H7Y8L5"/>
<dbReference type="Gene3D" id="1.10.530.10">
    <property type="match status" value="1"/>
</dbReference>
<dbReference type="SUPFAM" id="SSF53955">
    <property type="entry name" value="Lysozyme-like"/>
    <property type="match status" value="1"/>
</dbReference>
<evidence type="ECO:0000313" key="2">
    <source>
        <dbReference type="Proteomes" id="UP000199450"/>
    </source>
</evidence>
<dbReference type="CDD" id="cd00736">
    <property type="entry name" value="lambda_lys-like"/>
    <property type="match status" value="1"/>
</dbReference>
<dbReference type="EMBL" id="FOBV01000003">
    <property type="protein sequence ID" value="SEM42251.1"/>
    <property type="molecule type" value="Genomic_DNA"/>
</dbReference>
<organism evidence="1 2">
    <name type="scientific">Chryseobacterium taichungense</name>
    <dbReference type="NCBI Taxonomy" id="295069"/>
    <lineage>
        <taxon>Bacteria</taxon>
        <taxon>Pseudomonadati</taxon>
        <taxon>Bacteroidota</taxon>
        <taxon>Flavobacteriia</taxon>
        <taxon>Flavobacteriales</taxon>
        <taxon>Weeksellaceae</taxon>
        <taxon>Chryseobacterium group</taxon>
        <taxon>Chryseobacterium</taxon>
    </lineage>
</organism>
<proteinExistence type="predicted"/>
<name>A0A1H7Y8L5_9FLAO</name>
<keyword evidence="2" id="KW-1185">Reference proteome</keyword>
<dbReference type="Proteomes" id="UP000199450">
    <property type="component" value="Unassembled WGS sequence"/>
</dbReference>
<gene>
    <name evidence="1" type="ORF">SAMN05421856_103136</name>
</gene>
<reference evidence="2" key="1">
    <citation type="submission" date="2016-10" db="EMBL/GenBank/DDBJ databases">
        <authorList>
            <person name="Varghese N."/>
            <person name="Submissions S."/>
        </authorList>
    </citation>
    <scope>NUCLEOTIDE SEQUENCE [LARGE SCALE GENOMIC DNA]</scope>
    <source>
        <strain evidence="2">DSM 17453</strain>
    </source>
</reference>